<dbReference type="PANTHER" id="PTHR33407">
    <property type="entry name" value="PECTATE LYASE F-RELATED"/>
    <property type="match status" value="1"/>
</dbReference>
<evidence type="ECO:0000256" key="2">
    <source>
        <dbReference type="ARBA" id="ARBA00001913"/>
    </source>
</evidence>
<sequence length="270" mass="29893">MKASLLLSLLPVAQAAVIDTRQSKTGDGKQGDTDATQGDLSQRPPPRFPFPITKFPVAKETVVLKNAKYIMPGEVFDGKMKRYERPEGSCNEQAEGTDADAVFNLLPGSTIRNVIIGKNQAEGIHALGDAWVENDNSLGGKYNITGFYAEGFGTFYQSCGNCLNQAKRNATIQNVIAVDGLRMGIINPNYGDEFRLKNAQIDNVTSIVDKEIGNNVQTVPYYIGNGPDEKYALYNETRDNITKFKGKVTNAYEPEDPYEWLEEFWPEGFN</sequence>
<keyword evidence="5 10" id="KW-0964">Secreted</keyword>
<gene>
    <name evidence="13" type="ORF">BFJ68_g6945</name>
</gene>
<evidence type="ECO:0000256" key="8">
    <source>
        <dbReference type="ARBA" id="ARBA00023239"/>
    </source>
</evidence>
<evidence type="ECO:0000256" key="3">
    <source>
        <dbReference type="ARBA" id="ARBA00004613"/>
    </source>
</evidence>
<comment type="cofactor">
    <cofactor evidence="2 10">
        <name>Ca(2+)</name>
        <dbReference type="ChEBI" id="CHEBI:29108"/>
    </cofactor>
</comment>
<evidence type="ECO:0000256" key="4">
    <source>
        <dbReference type="ARBA" id="ARBA00006463"/>
    </source>
</evidence>
<dbReference type="PANTHER" id="PTHR33407:SF9">
    <property type="entry name" value="PECTATE LYASE F-RELATED"/>
    <property type="match status" value="1"/>
</dbReference>
<name>A0A420R9L9_FUSOX</name>
<evidence type="ECO:0000256" key="7">
    <source>
        <dbReference type="ARBA" id="ARBA00022837"/>
    </source>
</evidence>
<accession>A0A420R9L9</accession>
<dbReference type="VEuPathDB" id="FungiDB:FOXG_11740"/>
<dbReference type="Gene3D" id="2.160.20.10">
    <property type="entry name" value="Single-stranded right-handed beta-helix, Pectin lyase-like"/>
    <property type="match status" value="2"/>
</dbReference>
<organism evidence="13 14">
    <name type="scientific">Fusarium oxysporum</name>
    <name type="common">Fusarium vascular wilt</name>
    <dbReference type="NCBI Taxonomy" id="5507"/>
    <lineage>
        <taxon>Eukaryota</taxon>
        <taxon>Fungi</taxon>
        <taxon>Dikarya</taxon>
        <taxon>Ascomycota</taxon>
        <taxon>Pezizomycotina</taxon>
        <taxon>Sordariomycetes</taxon>
        <taxon>Hypocreomycetidae</taxon>
        <taxon>Hypocreales</taxon>
        <taxon>Nectriaceae</taxon>
        <taxon>Fusarium</taxon>
        <taxon>Fusarium oxysporum species complex</taxon>
    </lineage>
</organism>
<feature type="compositionally biased region" description="Basic and acidic residues" evidence="11">
    <location>
        <begin position="21"/>
        <end position="32"/>
    </location>
</feature>
<comment type="caution">
    <text evidence="13">The sequence shown here is derived from an EMBL/GenBank/DDBJ whole genome shotgun (WGS) entry which is preliminary data.</text>
</comment>
<evidence type="ECO:0000256" key="9">
    <source>
        <dbReference type="ARBA" id="ARBA00025679"/>
    </source>
</evidence>
<comment type="similarity">
    <text evidence="4 10">Belongs to the polysaccharide lyase 3 family.</text>
</comment>
<feature type="signal peptide" evidence="12">
    <location>
        <begin position="1"/>
        <end position="15"/>
    </location>
</feature>
<dbReference type="EC" id="4.2.2.2" evidence="10"/>
<evidence type="ECO:0000256" key="10">
    <source>
        <dbReference type="RuleBase" id="RU367009"/>
    </source>
</evidence>
<dbReference type="EMBL" id="MRCY01000028">
    <property type="protein sequence ID" value="RKL13712.1"/>
    <property type="molecule type" value="Genomic_DNA"/>
</dbReference>
<proteinExistence type="inferred from homology"/>
<dbReference type="VEuPathDB" id="FungiDB:FOC4_g10007783"/>
<dbReference type="GO" id="GO:0005576">
    <property type="term" value="C:extracellular region"/>
    <property type="evidence" value="ECO:0007669"/>
    <property type="project" value="UniProtKB-SubCell"/>
</dbReference>
<evidence type="ECO:0000256" key="11">
    <source>
        <dbReference type="SAM" id="MobiDB-lite"/>
    </source>
</evidence>
<dbReference type="InterPro" id="IPR012334">
    <property type="entry name" value="Pectin_lyas_fold"/>
</dbReference>
<protein>
    <recommendedName>
        <fullName evidence="10">Pectate lyase</fullName>
        <ecNumber evidence="10">4.2.2.2</ecNumber>
    </recommendedName>
</protein>
<dbReference type="Proteomes" id="UP000285860">
    <property type="component" value="Unassembled WGS sequence"/>
</dbReference>
<dbReference type="InterPro" id="IPR004898">
    <property type="entry name" value="Pectate_lyase_PlyH/PlyE-like"/>
</dbReference>
<dbReference type="GO" id="GO:0045490">
    <property type="term" value="P:pectin catabolic process"/>
    <property type="evidence" value="ECO:0007669"/>
    <property type="project" value="TreeGrafter"/>
</dbReference>
<feature type="region of interest" description="Disordered" evidence="11">
    <location>
        <begin position="21"/>
        <end position="50"/>
    </location>
</feature>
<comment type="subcellular location">
    <subcellularLocation>
        <location evidence="3 10">Secreted</location>
    </subcellularLocation>
</comment>
<evidence type="ECO:0000256" key="1">
    <source>
        <dbReference type="ARBA" id="ARBA00000695"/>
    </source>
</evidence>
<evidence type="ECO:0000256" key="6">
    <source>
        <dbReference type="ARBA" id="ARBA00022729"/>
    </source>
</evidence>
<dbReference type="InterPro" id="IPR011050">
    <property type="entry name" value="Pectin_lyase_fold/virulence"/>
</dbReference>
<comment type="function">
    <text evidence="9 10">Pectinolytic enzyme consist of four classes of enzymes: pectin lyase, polygalacturonase, pectin methylesterase and rhamnogalacturonase. Among pectinolytic enzymes, pectin lyase is the most important in depolymerization of pectin, since it cleaves internal glycosidic bonds of highly methylated pectins. Favors pectate, the anion, over pectin, the methyl ester.</text>
</comment>
<dbReference type="VEuPathDB" id="FungiDB:HZS61_016783"/>
<dbReference type="SUPFAM" id="SSF51126">
    <property type="entry name" value="Pectin lyase-like"/>
    <property type="match status" value="1"/>
</dbReference>
<dbReference type="VEuPathDB" id="FungiDB:FOMG_14177"/>
<keyword evidence="6 12" id="KW-0732">Signal</keyword>
<evidence type="ECO:0000256" key="12">
    <source>
        <dbReference type="SAM" id="SignalP"/>
    </source>
</evidence>
<dbReference type="Pfam" id="PF03211">
    <property type="entry name" value="Pectate_lyase"/>
    <property type="match status" value="2"/>
</dbReference>
<dbReference type="GO" id="GO:0030570">
    <property type="term" value="F:pectate lyase activity"/>
    <property type="evidence" value="ECO:0007669"/>
    <property type="project" value="UniProtKB-UniRule"/>
</dbReference>
<dbReference type="VEuPathDB" id="FungiDB:FOIG_15033"/>
<dbReference type="AlphaFoldDB" id="A0A420R9L9"/>
<reference evidence="13 14" key="1">
    <citation type="journal article" date="2018" name="Sci. Rep.">
        <title>Characterisation of pathogen-specific regions and novel effector candidates in Fusarium oxysporum f. sp. cepae.</title>
        <authorList>
            <person name="Armitage A.D."/>
            <person name="Taylor A."/>
            <person name="Sobczyk M.K."/>
            <person name="Baxter L."/>
            <person name="Greenfield B.P."/>
            <person name="Bates H.J."/>
            <person name="Wilson F."/>
            <person name="Jackson A.C."/>
            <person name="Ott S."/>
            <person name="Harrison R.J."/>
            <person name="Clarkson J.P."/>
        </authorList>
    </citation>
    <scope>NUCLEOTIDE SEQUENCE [LARGE SCALE GENOMIC DNA]</scope>
    <source>
        <strain evidence="13 14">Fo_A28</strain>
    </source>
</reference>
<evidence type="ECO:0000256" key="5">
    <source>
        <dbReference type="ARBA" id="ARBA00022525"/>
    </source>
</evidence>
<comment type="catalytic activity">
    <reaction evidence="1 10">
        <text>Eliminative cleavage of (1-&gt;4)-alpha-D-galacturonan to give oligosaccharides with 4-deoxy-alpha-D-galact-4-enuronosyl groups at their non-reducing ends.</text>
        <dbReference type="EC" id="4.2.2.2"/>
    </reaction>
</comment>
<keyword evidence="7 10" id="KW-0106">Calcium</keyword>
<dbReference type="VEuPathDB" id="FungiDB:FOC1_g10001277"/>
<keyword evidence="8 10" id="KW-0456">Lyase</keyword>
<dbReference type="VEuPathDB" id="FungiDB:FOZG_11865"/>
<evidence type="ECO:0000313" key="13">
    <source>
        <dbReference type="EMBL" id="RKL13712.1"/>
    </source>
</evidence>
<evidence type="ECO:0000313" key="14">
    <source>
        <dbReference type="Proteomes" id="UP000285860"/>
    </source>
</evidence>
<feature type="chain" id="PRO_5019533157" description="Pectate lyase" evidence="12">
    <location>
        <begin position="16"/>
        <end position="270"/>
    </location>
</feature>